<organism evidence="2 3">
    <name type="scientific">Lasallia pustulata</name>
    <dbReference type="NCBI Taxonomy" id="136370"/>
    <lineage>
        <taxon>Eukaryota</taxon>
        <taxon>Fungi</taxon>
        <taxon>Dikarya</taxon>
        <taxon>Ascomycota</taxon>
        <taxon>Pezizomycotina</taxon>
        <taxon>Lecanoromycetes</taxon>
        <taxon>OSLEUM clade</taxon>
        <taxon>Umbilicariomycetidae</taxon>
        <taxon>Umbilicariales</taxon>
        <taxon>Umbilicariaceae</taxon>
        <taxon>Lasallia</taxon>
    </lineage>
</organism>
<dbReference type="Proteomes" id="UP000324767">
    <property type="component" value="Unassembled WGS sequence"/>
</dbReference>
<feature type="region of interest" description="Disordered" evidence="1">
    <location>
        <begin position="73"/>
        <end position="171"/>
    </location>
</feature>
<feature type="region of interest" description="Disordered" evidence="1">
    <location>
        <begin position="1"/>
        <end position="32"/>
    </location>
</feature>
<accession>A0A5M8Q409</accession>
<sequence length="518" mass="56679">MASNNAPYYTTSSQTLDPTLASRDSNDGSMYPDLAQATASSAQMYSLADGALQVHQNNANSHFAGLIEAATAAAGQEDEYGQATESARPRRITRQSSAHEDTSSDPLGPANGTTARSIGDAIQDHPDGQQRSASEPPPFPSTRKRKRTSEASPQGRGSTPRGYRQADEDDHSTLEIRELPPQSSISDARAAGVHSAAALFRRPSASSKKYTRPPMAKMFASLELSPEDFLHLQAAAKGYMLDRAHPERRDCVGQRGKGDSELVKLRLWNCVKDFLEMEGHGGKYFSAEVPGDEGMQRTMIWPRDENKIITAVTPLLRRMVTNERQRQYAVVTRKGGGTDSDGTNKRRKLDDVQAPPPQVHQQEQGYQHQEEFPQSRNIGLGLPELQDKLLEALPNDTEGRLNIPTEAPGQTMVRLPSSTPGDPSSHSNALQLHINILQDHQRILPRLVIPAEQCPDMQTLYSRLLEQGHTAGPDPLRISVLLPGGLTPVQSDGEWMVALTSAKAVDWLDGELKVVVEV</sequence>
<evidence type="ECO:0000256" key="1">
    <source>
        <dbReference type="SAM" id="MobiDB-lite"/>
    </source>
</evidence>
<dbReference type="EMBL" id="VXIT01000001">
    <property type="protein sequence ID" value="KAA6415945.1"/>
    <property type="molecule type" value="Genomic_DNA"/>
</dbReference>
<dbReference type="OrthoDB" id="5373017at2759"/>
<gene>
    <name evidence="2" type="ORF">FRX48_00664</name>
</gene>
<dbReference type="AlphaFoldDB" id="A0A5M8Q409"/>
<reference evidence="2 3" key="1">
    <citation type="submission" date="2019-09" db="EMBL/GenBank/DDBJ databases">
        <title>The hologenome of the rock-dwelling lichen Lasallia pustulata.</title>
        <authorList>
            <person name="Greshake Tzovaras B."/>
            <person name="Segers F."/>
            <person name="Bicker A."/>
            <person name="Dal Grande F."/>
            <person name="Otte J."/>
            <person name="Hankeln T."/>
            <person name="Schmitt I."/>
            <person name="Ebersberger I."/>
        </authorList>
    </citation>
    <scope>NUCLEOTIDE SEQUENCE [LARGE SCALE GENOMIC DNA]</scope>
    <source>
        <strain evidence="2">A1-1</strain>
    </source>
</reference>
<evidence type="ECO:0000313" key="3">
    <source>
        <dbReference type="Proteomes" id="UP000324767"/>
    </source>
</evidence>
<proteinExistence type="predicted"/>
<evidence type="ECO:0000313" key="2">
    <source>
        <dbReference type="EMBL" id="KAA6415945.1"/>
    </source>
</evidence>
<feature type="compositionally biased region" description="Polar residues" evidence="1">
    <location>
        <begin position="1"/>
        <end position="17"/>
    </location>
</feature>
<feature type="compositionally biased region" description="Basic and acidic residues" evidence="1">
    <location>
        <begin position="342"/>
        <end position="351"/>
    </location>
</feature>
<protein>
    <submittedName>
        <fullName evidence="2">Uncharacterized protein</fullName>
    </submittedName>
</protein>
<comment type="caution">
    <text evidence="2">The sequence shown here is derived from an EMBL/GenBank/DDBJ whole genome shotgun (WGS) entry which is preliminary data.</text>
</comment>
<name>A0A5M8Q409_9LECA</name>
<feature type="region of interest" description="Disordered" evidence="1">
    <location>
        <begin position="327"/>
        <end position="372"/>
    </location>
</feature>